<evidence type="ECO:0000313" key="3">
    <source>
        <dbReference type="Proteomes" id="UP000054560"/>
    </source>
</evidence>
<dbReference type="EMBL" id="KQ241979">
    <property type="protein sequence ID" value="KNC81920.1"/>
    <property type="molecule type" value="Genomic_DNA"/>
</dbReference>
<sequence length="923" mass="102524">MALRKSSPFRVLSYVIACTQKSQLSVSNGVGMRIVRKPSDIATHVSSCIGTRRFLSMGSRSATRENYEGSAISYLLPRRRSYRSSSTTASPGLDATIQPPDVPNGSDCVGNVDTLAQKPPTIHPSMKKVVSKIVRLDDARLAERSWQQLLACRGEILGFNRKPGPSHERLGIENRALTKEAPRIESPSLSTHPLAAEPESNHVSVTRDSAELPHTKPHVADPIEPALRHLSDHPRFIQEAQRDLFLRSLLQTPTGGMQSKLDYLQLILSHMPVVPTEATVQVLAGEVLHRARPHQVKQLFDFVEKGPVAIEQQIVFGLLSASAKHTDHSQLEKIVAVLRNSRAVREAPAWKNANDIINTKLAGLDERAEVAHQQAQLRGHLYTMYAQTIYAGFAEEYHHQGRHELVTQMVGPLLQTKQALGPRLAASYITSVMHDHSYFQARVLMRWCFDQGLNLKARGDAKGCAGISSEVFWDINQRASRDIVTAYGYAWLDTTPGLAPAKTRVVGFRQADRFCEAGNDSNGKVCGGTEDRADEPLESIHVGYKRKPPVSRDMGTVQRKSEWDLMERGRGKGMQAMPPLSMAIVDAFLNMAVQLERVNVRVPWDILGHVKVLGLSPTHRTYMACTTLAAQSGALTEFEALRKQLGFERNNGNANMYGSQYNLELMMRLKFVVTAGIAKHYDAVRKVMSDVTCMDTESVRQSLLLADGPSNARLTEAAQGELLLAVMESCSRAEDRPAFAWTASLYRELIPTKLYTEGFYIKLLNSLRFQPNSTVADVAALAKECRRNVPSHGAPFYGAFLVTLGSIVQESDVHSVLLDVLKLYENNANSSKGRGGVVGFESGPYNAAVYICAKRNLTELSWEFVERMRATHVKIHPITIKPILVSYMEAGDFHAVCEKFRFAVERYRIYPNPHIIDMVLEGI</sequence>
<organism evidence="2 3">
    <name type="scientific">Sphaeroforma arctica JP610</name>
    <dbReference type="NCBI Taxonomy" id="667725"/>
    <lineage>
        <taxon>Eukaryota</taxon>
        <taxon>Ichthyosporea</taxon>
        <taxon>Ichthyophonida</taxon>
        <taxon>Sphaeroforma</taxon>
    </lineage>
</organism>
<feature type="region of interest" description="Disordered" evidence="1">
    <location>
        <begin position="181"/>
        <end position="219"/>
    </location>
</feature>
<gene>
    <name evidence="2" type="ORF">SARC_05771</name>
</gene>
<evidence type="ECO:0000313" key="2">
    <source>
        <dbReference type="EMBL" id="KNC81920.1"/>
    </source>
</evidence>
<dbReference type="AlphaFoldDB" id="A0A0L0FYL1"/>
<accession>A0A0L0FYL1</accession>
<feature type="compositionally biased region" description="Basic and acidic residues" evidence="1">
    <location>
        <begin position="208"/>
        <end position="219"/>
    </location>
</feature>
<reference evidence="2 3" key="1">
    <citation type="submission" date="2011-02" db="EMBL/GenBank/DDBJ databases">
        <title>The Genome Sequence of Sphaeroforma arctica JP610.</title>
        <authorList>
            <consortium name="The Broad Institute Genome Sequencing Platform"/>
            <person name="Russ C."/>
            <person name="Cuomo C."/>
            <person name="Young S.K."/>
            <person name="Zeng Q."/>
            <person name="Gargeya S."/>
            <person name="Alvarado L."/>
            <person name="Berlin A."/>
            <person name="Chapman S.B."/>
            <person name="Chen Z."/>
            <person name="Freedman E."/>
            <person name="Gellesch M."/>
            <person name="Goldberg J."/>
            <person name="Griggs A."/>
            <person name="Gujja S."/>
            <person name="Heilman E."/>
            <person name="Heiman D."/>
            <person name="Howarth C."/>
            <person name="Mehta T."/>
            <person name="Neiman D."/>
            <person name="Pearson M."/>
            <person name="Roberts A."/>
            <person name="Saif S."/>
            <person name="Shea T."/>
            <person name="Shenoy N."/>
            <person name="Sisk P."/>
            <person name="Stolte C."/>
            <person name="Sykes S."/>
            <person name="White J."/>
            <person name="Yandava C."/>
            <person name="Burger G."/>
            <person name="Gray M.W."/>
            <person name="Holland P.W.H."/>
            <person name="King N."/>
            <person name="Lang F.B.F."/>
            <person name="Roger A.J."/>
            <person name="Ruiz-Trillo I."/>
            <person name="Haas B."/>
            <person name="Nusbaum C."/>
            <person name="Birren B."/>
        </authorList>
    </citation>
    <scope>NUCLEOTIDE SEQUENCE [LARGE SCALE GENOMIC DNA]</scope>
    <source>
        <strain evidence="2 3">JP610</strain>
    </source>
</reference>
<feature type="region of interest" description="Disordered" evidence="1">
    <location>
        <begin position="83"/>
        <end position="104"/>
    </location>
</feature>
<evidence type="ECO:0000256" key="1">
    <source>
        <dbReference type="SAM" id="MobiDB-lite"/>
    </source>
</evidence>
<dbReference type="GeneID" id="25906275"/>
<protein>
    <submittedName>
        <fullName evidence="2">Uncharacterized protein</fullName>
    </submittedName>
</protein>
<keyword evidence="3" id="KW-1185">Reference proteome</keyword>
<name>A0A0L0FYL1_9EUKA</name>
<dbReference type="RefSeq" id="XP_014155822.1">
    <property type="nucleotide sequence ID" value="XM_014300347.1"/>
</dbReference>
<dbReference type="Proteomes" id="UP000054560">
    <property type="component" value="Unassembled WGS sequence"/>
</dbReference>
<proteinExistence type="predicted"/>